<organism evidence="3">
    <name type="scientific">Mycolicibacterium mucogenicum DSM 44124</name>
    <dbReference type="NCBI Taxonomy" id="1226753"/>
    <lineage>
        <taxon>Bacteria</taxon>
        <taxon>Bacillati</taxon>
        <taxon>Actinomycetota</taxon>
        <taxon>Actinomycetes</taxon>
        <taxon>Mycobacteriales</taxon>
        <taxon>Mycobacteriaceae</taxon>
        <taxon>Mycolicibacterium</taxon>
    </lineage>
</organism>
<dbReference type="Pfam" id="PF20789">
    <property type="entry name" value="4HBT_3C"/>
    <property type="match status" value="1"/>
</dbReference>
<dbReference type="InterPro" id="IPR049449">
    <property type="entry name" value="TesB_ACOT8-like_N"/>
</dbReference>
<dbReference type="Gene3D" id="2.40.160.210">
    <property type="entry name" value="Acyl-CoA thioesterase, double hotdog domain"/>
    <property type="match status" value="1"/>
</dbReference>
<evidence type="ECO:0000259" key="2">
    <source>
        <dbReference type="Pfam" id="PF20789"/>
    </source>
</evidence>
<dbReference type="Pfam" id="PF13622">
    <property type="entry name" value="4HBT_3"/>
    <property type="match status" value="1"/>
</dbReference>
<dbReference type="InterPro" id="IPR042171">
    <property type="entry name" value="Acyl-CoA_hotdog"/>
</dbReference>
<feature type="domain" description="Acyl-CoA thioesterase-like C-terminal" evidence="2">
    <location>
        <begin position="160"/>
        <end position="252"/>
    </location>
</feature>
<dbReference type="AlphaFoldDB" id="A0A8H2JCP6"/>
<dbReference type="EMBL" id="POTL01000001">
    <property type="protein sequence ID" value="TLH53308.1"/>
    <property type="molecule type" value="Genomic_DNA"/>
</dbReference>
<sequence length="279" mass="29909">MCDDPKMTARPAHFIPIDADRVQPTRFAQSLWGEDHLNGPAVVGLAAHALGAAFGLPDFLPARLTVDLFRAARGVPTTTEVKLVRDGRRVRNSECDVVQDGVIVARATLVQYRLAEAPPGEEWFGATDFEPPAEIDGGLAPYISSDGVGWTRTIAEHQNAGRKRYVNQPLDVIEGETNTPFVRAAVAAEGTSMVTNLGTAGIGYINGDLTVALTRLPQDDWVGVEAETHWADRGIAVGATTLYDSAGPIGTGLTTAVSNPAAQIDFGHSRFPDRIRREL</sequence>
<dbReference type="InterPro" id="IPR029069">
    <property type="entry name" value="HotDog_dom_sf"/>
</dbReference>
<dbReference type="InterPro" id="IPR049450">
    <property type="entry name" value="ACOT8-like_C"/>
</dbReference>
<protein>
    <submittedName>
        <fullName evidence="3">Thioesterase</fullName>
    </submittedName>
</protein>
<evidence type="ECO:0000259" key="1">
    <source>
        <dbReference type="Pfam" id="PF13622"/>
    </source>
</evidence>
<evidence type="ECO:0000313" key="3">
    <source>
        <dbReference type="EMBL" id="TLH53308.1"/>
    </source>
</evidence>
<dbReference type="SUPFAM" id="SSF54637">
    <property type="entry name" value="Thioesterase/thiol ester dehydrase-isomerase"/>
    <property type="match status" value="1"/>
</dbReference>
<feature type="domain" description="Acyl-CoA thioesterase-like N-terminal HotDog" evidence="1">
    <location>
        <begin position="32"/>
        <end position="110"/>
    </location>
</feature>
<reference evidence="3" key="1">
    <citation type="submission" date="2018-01" db="EMBL/GenBank/DDBJ databases">
        <title>Comparative genomics of Mycobacterium mucogenicum and Mycobacterium neoaurum clade members emphasizing tRNA and non-coding RNA.</title>
        <authorList>
            <person name="Behra P.R.K."/>
            <person name="Pettersson B.M.F."/>
            <person name="Das S."/>
            <person name="Dasgupta S."/>
            <person name="Kirsebom L.A."/>
        </authorList>
    </citation>
    <scope>NUCLEOTIDE SEQUENCE</scope>
    <source>
        <strain evidence="3">DSM 44124</strain>
    </source>
</reference>
<comment type="caution">
    <text evidence="3">The sequence shown here is derived from an EMBL/GenBank/DDBJ whole genome shotgun (WGS) entry which is preliminary data.</text>
</comment>
<accession>A0A8H2JCP6</accession>
<gene>
    <name evidence="3" type="ORF">C1S78_13860</name>
</gene>
<proteinExistence type="predicted"/>
<name>A0A8H2JCP6_MYCMU</name>